<dbReference type="SUPFAM" id="SSF53098">
    <property type="entry name" value="Ribonuclease H-like"/>
    <property type="match status" value="1"/>
</dbReference>
<dbReference type="OMA" id="LLQWQMW"/>
<feature type="domain" description="Integrase catalytic" evidence="2">
    <location>
        <begin position="296"/>
        <end position="472"/>
    </location>
</feature>
<dbReference type="InterPro" id="IPR010999">
    <property type="entry name" value="Retrovr_matrix"/>
</dbReference>
<dbReference type="GO" id="GO:0015074">
    <property type="term" value="P:DNA integration"/>
    <property type="evidence" value="ECO:0007669"/>
    <property type="project" value="InterPro"/>
</dbReference>
<dbReference type="InterPro" id="IPR045345">
    <property type="entry name" value="Gag_p24_C"/>
</dbReference>
<evidence type="ECO:0000256" key="1">
    <source>
        <dbReference type="SAM" id="MobiDB-lite"/>
    </source>
</evidence>
<name>A0A8D2J6C6_VARKO</name>
<dbReference type="InterPro" id="IPR001584">
    <property type="entry name" value="Integrase_cat-core"/>
</dbReference>
<reference evidence="3" key="1">
    <citation type="submission" date="2025-08" db="UniProtKB">
        <authorList>
            <consortium name="Ensembl"/>
        </authorList>
    </citation>
    <scope>IDENTIFICATION</scope>
</reference>
<sequence length="489" mass="54014">MGSSLSTEQQAFKRDIHFLLTKEGHSVTESDVEALIKAIHDICPWMSKSGTMKLEDWCKIGSCFQDHPRMTSRILSTWCKVQACLKGLTPTNILFNQQLEAGTASLAHLPKILLPAPAPIPRAPPPPQNERHHFLPPSKPPDDMESDKVPVVTSLAAVLQTAIMEDGDPGSQELPAAFPVLRGAPGGRELQRSISDKGIHAPYTTALLEGMSLQRLTPTDWKMILRSLLPPAQGLLCMEAWRQRAAAQAVQNAIHINIMEDMLLGEGAFAKAVQQVALTDQALTQVASIVIKAWKKIPEPGDNSLSSFANIRQGATEPYTEFINRLMLAVERQTDSPKAQKLLLKQLAFENANEDFLHNPPKDKRLTFAVMGKPLAIKTDNGPSYCSHSFSEFCNLWGIKLSHGIPFNSTGQAIVERAHLTFKSVLYKQTKGRGISTADIPAVVAKVLHTLNFLFTPHSRSHTPVELHFRTEEQLPQLLVQYRKLPDPG</sequence>
<dbReference type="Ensembl" id="ENSVKKT00000004430.1">
    <property type="protein sequence ID" value="ENSVKKP00000004311.1"/>
    <property type="gene ID" value="ENSVKKG00000003218.1"/>
</dbReference>
<dbReference type="Gene3D" id="1.10.375.10">
    <property type="entry name" value="Human Immunodeficiency Virus Type 1 Capsid Protein"/>
    <property type="match status" value="1"/>
</dbReference>
<dbReference type="SUPFAM" id="SSF47943">
    <property type="entry name" value="Retrovirus capsid protein, N-terminal core domain"/>
    <property type="match status" value="1"/>
</dbReference>
<feature type="region of interest" description="Disordered" evidence="1">
    <location>
        <begin position="120"/>
        <end position="147"/>
    </location>
</feature>
<dbReference type="PANTHER" id="PTHR40389">
    <property type="entry name" value="ENDOGENOUS RETROVIRUS GROUP K MEMBER 24 GAG POLYPROTEIN-RELATED"/>
    <property type="match status" value="1"/>
</dbReference>
<dbReference type="Gene3D" id="1.10.150.490">
    <property type="entry name" value="Retroviral GAG p10 protein"/>
    <property type="match status" value="1"/>
</dbReference>
<evidence type="ECO:0000259" key="2">
    <source>
        <dbReference type="PROSITE" id="PS50994"/>
    </source>
</evidence>
<protein>
    <recommendedName>
        <fullName evidence="2">Integrase catalytic domain-containing protein</fullName>
    </recommendedName>
</protein>
<organism evidence="3 4">
    <name type="scientific">Varanus komodoensis</name>
    <name type="common">Komodo dragon</name>
    <dbReference type="NCBI Taxonomy" id="61221"/>
    <lineage>
        <taxon>Eukaryota</taxon>
        <taxon>Metazoa</taxon>
        <taxon>Chordata</taxon>
        <taxon>Craniata</taxon>
        <taxon>Vertebrata</taxon>
        <taxon>Euteleostomi</taxon>
        <taxon>Lepidosauria</taxon>
        <taxon>Squamata</taxon>
        <taxon>Bifurcata</taxon>
        <taxon>Unidentata</taxon>
        <taxon>Episquamata</taxon>
        <taxon>Toxicofera</taxon>
        <taxon>Anguimorpha</taxon>
        <taxon>Paleoanguimorpha</taxon>
        <taxon>Varanoidea</taxon>
        <taxon>Varanidae</taxon>
        <taxon>Varanus</taxon>
    </lineage>
</organism>
<dbReference type="GO" id="GO:0003676">
    <property type="term" value="F:nucleic acid binding"/>
    <property type="evidence" value="ECO:0007669"/>
    <property type="project" value="InterPro"/>
</dbReference>
<dbReference type="GO" id="GO:0005198">
    <property type="term" value="F:structural molecule activity"/>
    <property type="evidence" value="ECO:0007669"/>
    <property type="project" value="InterPro"/>
</dbReference>
<dbReference type="InterPro" id="IPR050195">
    <property type="entry name" value="Primate_lentivir_Gag_pol-like"/>
</dbReference>
<dbReference type="SUPFAM" id="SSF47353">
    <property type="entry name" value="Retrovirus capsid dimerization domain-like"/>
    <property type="match status" value="1"/>
</dbReference>
<dbReference type="Proteomes" id="UP000694545">
    <property type="component" value="Unplaced"/>
</dbReference>
<evidence type="ECO:0000313" key="4">
    <source>
        <dbReference type="Proteomes" id="UP000694545"/>
    </source>
</evidence>
<dbReference type="InterPro" id="IPR003322">
    <property type="entry name" value="B_retro_matrix"/>
</dbReference>
<dbReference type="SUPFAM" id="SSF47836">
    <property type="entry name" value="Retroviral matrix proteins"/>
    <property type="match status" value="1"/>
</dbReference>
<dbReference type="AlphaFoldDB" id="A0A8D2J6C6"/>
<dbReference type="InterPro" id="IPR008919">
    <property type="entry name" value="Retrov_capsid_N"/>
</dbReference>
<dbReference type="InterPro" id="IPR008916">
    <property type="entry name" value="Retrov_capsid_C"/>
</dbReference>
<dbReference type="InterPro" id="IPR038124">
    <property type="entry name" value="B_retro_matrix_sf"/>
</dbReference>
<dbReference type="Pfam" id="PF19317">
    <property type="entry name" value="Gag_p24_C"/>
    <property type="match status" value="1"/>
</dbReference>
<dbReference type="Gene3D" id="1.10.1200.30">
    <property type="match status" value="1"/>
</dbReference>
<keyword evidence="4" id="KW-1185">Reference proteome</keyword>
<dbReference type="PROSITE" id="PS50994">
    <property type="entry name" value="INTEGRASE"/>
    <property type="match status" value="1"/>
</dbReference>
<dbReference type="Gene3D" id="3.30.420.10">
    <property type="entry name" value="Ribonuclease H-like superfamily/Ribonuclease H"/>
    <property type="match status" value="1"/>
</dbReference>
<dbReference type="PANTHER" id="PTHR40389:SF3">
    <property type="entry name" value="IGE-BINDING PROTEIN"/>
    <property type="match status" value="1"/>
</dbReference>
<reference evidence="3" key="2">
    <citation type="submission" date="2025-09" db="UniProtKB">
        <authorList>
            <consortium name="Ensembl"/>
        </authorList>
    </citation>
    <scope>IDENTIFICATION</scope>
</reference>
<dbReference type="Pfam" id="PF00607">
    <property type="entry name" value="Gag_p24"/>
    <property type="match status" value="1"/>
</dbReference>
<proteinExistence type="predicted"/>
<dbReference type="GO" id="GO:0016032">
    <property type="term" value="P:viral process"/>
    <property type="evidence" value="ECO:0007669"/>
    <property type="project" value="InterPro"/>
</dbReference>
<evidence type="ECO:0000313" key="3">
    <source>
        <dbReference type="Ensembl" id="ENSVKKP00000004311.1"/>
    </source>
</evidence>
<dbReference type="Pfam" id="PF02337">
    <property type="entry name" value="Gag_p10"/>
    <property type="match status" value="1"/>
</dbReference>
<dbReference type="InterPro" id="IPR012337">
    <property type="entry name" value="RNaseH-like_sf"/>
</dbReference>
<accession>A0A8D2J6C6</accession>
<dbReference type="InterPro" id="IPR036397">
    <property type="entry name" value="RNaseH_sf"/>
</dbReference>